<protein>
    <submittedName>
        <fullName evidence="1">Uncharacterized protein</fullName>
    </submittedName>
</protein>
<name>A0A426Z5N4_ENSVE</name>
<organism evidence="1 2">
    <name type="scientific">Ensete ventricosum</name>
    <name type="common">Abyssinian banana</name>
    <name type="synonym">Musa ensete</name>
    <dbReference type="NCBI Taxonomy" id="4639"/>
    <lineage>
        <taxon>Eukaryota</taxon>
        <taxon>Viridiplantae</taxon>
        <taxon>Streptophyta</taxon>
        <taxon>Embryophyta</taxon>
        <taxon>Tracheophyta</taxon>
        <taxon>Spermatophyta</taxon>
        <taxon>Magnoliopsida</taxon>
        <taxon>Liliopsida</taxon>
        <taxon>Zingiberales</taxon>
        <taxon>Musaceae</taxon>
        <taxon>Ensete</taxon>
    </lineage>
</organism>
<evidence type="ECO:0000313" key="2">
    <source>
        <dbReference type="Proteomes" id="UP000287651"/>
    </source>
</evidence>
<proteinExistence type="predicted"/>
<reference evidence="1 2" key="1">
    <citation type="journal article" date="2014" name="Agronomy (Basel)">
        <title>A Draft Genome Sequence for Ensete ventricosum, the Drought-Tolerant Tree Against Hunger.</title>
        <authorList>
            <person name="Harrison J."/>
            <person name="Moore K.A."/>
            <person name="Paszkiewicz K."/>
            <person name="Jones T."/>
            <person name="Grant M."/>
            <person name="Ambacheew D."/>
            <person name="Muzemil S."/>
            <person name="Studholme D.J."/>
        </authorList>
    </citation>
    <scope>NUCLEOTIDE SEQUENCE [LARGE SCALE GENOMIC DNA]</scope>
</reference>
<comment type="caution">
    <text evidence="1">The sequence shown here is derived from an EMBL/GenBank/DDBJ whole genome shotgun (WGS) entry which is preliminary data.</text>
</comment>
<accession>A0A426Z5N4</accession>
<dbReference type="EMBL" id="AMZH03008290">
    <property type="protein sequence ID" value="RRT59271.1"/>
    <property type="molecule type" value="Genomic_DNA"/>
</dbReference>
<evidence type="ECO:0000313" key="1">
    <source>
        <dbReference type="EMBL" id="RRT59271.1"/>
    </source>
</evidence>
<dbReference type="AlphaFoldDB" id="A0A426Z5N4"/>
<sequence length="72" mass="8092">MASVLVLVGILGHRFLSQYSALDVALELNGVLEVIFFSFLFLLIFLQIVDSVAFCLNWGSMARWKEALPEND</sequence>
<gene>
    <name evidence="1" type="ORF">B296_00025727</name>
</gene>
<dbReference type="Proteomes" id="UP000287651">
    <property type="component" value="Unassembled WGS sequence"/>
</dbReference>